<sequence>MMKIVRVGLMAASVALAGAGGSAAQDMVYTPVNPSFGGNALNSSHLMGLANAQRTATGGKPAGSDPNNPSGSSDADLFVRQLQSRLLSALAAQVTQAIFGDDPQESGTVTFGDTTVTFERTGDSIRLVITDPTGVTEIVVPVLVSSAGGLGATMESGLATSNGLSSGLNTGALYGDLTTSTSLSPGLN</sequence>
<keyword evidence="3 5" id="KW-0732">Signal</keyword>
<comment type="function">
    <text evidence="1">May be involved in the biogenesis of curli organelles.</text>
</comment>
<organism evidence="6 7">
    <name type="scientific">Nitratireductor aestuarii</name>
    <dbReference type="NCBI Taxonomy" id="1735103"/>
    <lineage>
        <taxon>Bacteria</taxon>
        <taxon>Pseudomonadati</taxon>
        <taxon>Pseudomonadota</taxon>
        <taxon>Alphaproteobacteria</taxon>
        <taxon>Hyphomicrobiales</taxon>
        <taxon>Phyllobacteriaceae</taxon>
        <taxon>Nitratireductor</taxon>
    </lineage>
</organism>
<evidence type="ECO:0000256" key="2">
    <source>
        <dbReference type="ARBA" id="ARBA00014031"/>
    </source>
</evidence>
<protein>
    <recommendedName>
        <fullName evidence="2">Curli production assembly/transport component CsgF</fullName>
    </recommendedName>
</protein>
<keyword evidence="7" id="KW-1185">Reference proteome</keyword>
<dbReference type="EMBL" id="BMIF01000006">
    <property type="protein sequence ID" value="GGA68545.1"/>
    <property type="molecule type" value="Genomic_DNA"/>
</dbReference>
<evidence type="ECO:0000313" key="6">
    <source>
        <dbReference type="EMBL" id="GGA68545.1"/>
    </source>
</evidence>
<feature type="signal peptide" evidence="5">
    <location>
        <begin position="1"/>
        <end position="24"/>
    </location>
</feature>
<comment type="caution">
    <text evidence="6">The sequence shown here is derived from an EMBL/GenBank/DDBJ whole genome shotgun (WGS) entry which is preliminary data.</text>
</comment>
<dbReference type="Pfam" id="PF10614">
    <property type="entry name" value="CsgF"/>
    <property type="match status" value="1"/>
</dbReference>
<reference evidence="6" key="2">
    <citation type="submission" date="2020-09" db="EMBL/GenBank/DDBJ databases">
        <authorList>
            <person name="Sun Q."/>
            <person name="Zhou Y."/>
        </authorList>
    </citation>
    <scope>NUCLEOTIDE SEQUENCE</scope>
    <source>
        <strain evidence="6">CGMCC 1.15320</strain>
    </source>
</reference>
<gene>
    <name evidence="6" type="ORF">GCM10011385_23000</name>
</gene>
<dbReference type="AlphaFoldDB" id="A0A916RUS7"/>
<evidence type="ECO:0000256" key="5">
    <source>
        <dbReference type="SAM" id="SignalP"/>
    </source>
</evidence>
<reference evidence="6" key="1">
    <citation type="journal article" date="2014" name="Int. J. Syst. Evol. Microbiol.">
        <title>Complete genome sequence of Corynebacterium casei LMG S-19264T (=DSM 44701T), isolated from a smear-ripened cheese.</title>
        <authorList>
            <consortium name="US DOE Joint Genome Institute (JGI-PGF)"/>
            <person name="Walter F."/>
            <person name="Albersmeier A."/>
            <person name="Kalinowski J."/>
            <person name="Ruckert C."/>
        </authorList>
    </citation>
    <scope>NUCLEOTIDE SEQUENCE</scope>
    <source>
        <strain evidence="6">CGMCC 1.15320</strain>
    </source>
</reference>
<evidence type="ECO:0000313" key="7">
    <source>
        <dbReference type="Proteomes" id="UP000636264"/>
    </source>
</evidence>
<dbReference type="RefSeq" id="WP_210315530.1">
    <property type="nucleotide sequence ID" value="NZ_BMIF01000006.1"/>
</dbReference>
<evidence type="ECO:0000256" key="3">
    <source>
        <dbReference type="ARBA" id="ARBA00022729"/>
    </source>
</evidence>
<accession>A0A916RUS7</accession>
<name>A0A916RUS7_9HYPH</name>
<dbReference type="Proteomes" id="UP000636264">
    <property type="component" value="Unassembled WGS sequence"/>
</dbReference>
<evidence type="ECO:0000256" key="4">
    <source>
        <dbReference type="SAM" id="MobiDB-lite"/>
    </source>
</evidence>
<proteinExistence type="predicted"/>
<feature type="chain" id="PRO_5037248749" description="Curli production assembly/transport component CsgF" evidence="5">
    <location>
        <begin position="25"/>
        <end position="188"/>
    </location>
</feature>
<evidence type="ECO:0000256" key="1">
    <source>
        <dbReference type="ARBA" id="ARBA00003989"/>
    </source>
</evidence>
<dbReference type="InterPro" id="IPR018893">
    <property type="entry name" value="T8SS_CsgF"/>
</dbReference>
<feature type="region of interest" description="Disordered" evidence="4">
    <location>
        <begin position="55"/>
        <end position="75"/>
    </location>
</feature>